<keyword evidence="2" id="KW-0472">Membrane</keyword>
<proteinExistence type="predicted"/>
<sequence>MVRGLLGSLRRSPVGTAPGTGSPRRAADRGGGRRRHGDRAVGTASDQHRLVPLRLGRPRTVSRRLPYDHPPQDPDLAQLREPWLFPTGAACQGPDLAHIPPQDGLRHCTRINRPAVHTIYPPVAEAYFLAVDRLSPAGARHKPLQIGAALISIGVTGLLLLILRRRGDDLRKAAYWAWCPAVPWKRSTTRTSTCWGCSSRSPDSASSPPGP</sequence>
<evidence type="ECO:0000313" key="4">
    <source>
        <dbReference type="Proteomes" id="UP001382904"/>
    </source>
</evidence>
<feature type="transmembrane region" description="Helical" evidence="2">
    <location>
        <begin position="144"/>
        <end position="163"/>
    </location>
</feature>
<feature type="compositionally biased region" description="Low complexity" evidence="1">
    <location>
        <begin position="198"/>
        <end position="211"/>
    </location>
</feature>
<keyword evidence="4" id="KW-1185">Reference proteome</keyword>
<protein>
    <submittedName>
        <fullName evidence="3">Uncharacterized protein</fullName>
    </submittedName>
</protein>
<evidence type="ECO:0000256" key="2">
    <source>
        <dbReference type="SAM" id="Phobius"/>
    </source>
</evidence>
<evidence type="ECO:0000313" key="3">
    <source>
        <dbReference type="EMBL" id="MEJ8641211.1"/>
    </source>
</evidence>
<dbReference type="Proteomes" id="UP001382904">
    <property type="component" value="Unassembled WGS sequence"/>
</dbReference>
<name>A0ABU8U118_9ACTN</name>
<accession>A0ABU8U118</accession>
<keyword evidence="2" id="KW-1133">Transmembrane helix</keyword>
<feature type="region of interest" description="Disordered" evidence="1">
    <location>
        <begin position="189"/>
        <end position="211"/>
    </location>
</feature>
<dbReference type="EMBL" id="JBBKAM010000002">
    <property type="protein sequence ID" value="MEJ8641211.1"/>
    <property type="molecule type" value="Genomic_DNA"/>
</dbReference>
<comment type="caution">
    <text evidence="3">The sequence shown here is derived from an EMBL/GenBank/DDBJ whole genome shotgun (WGS) entry which is preliminary data.</text>
</comment>
<gene>
    <name evidence="3" type="ORF">WKI68_06415</name>
</gene>
<organism evidence="3 4">
    <name type="scientific">Streptomyces caledonius</name>
    <dbReference type="NCBI Taxonomy" id="3134107"/>
    <lineage>
        <taxon>Bacteria</taxon>
        <taxon>Bacillati</taxon>
        <taxon>Actinomycetota</taxon>
        <taxon>Actinomycetes</taxon>
        <taxon>Kitasatosporales</taxon>
        <taxon>Streptomycetaceae</taxon>
        <taxon>Streptomyces</taxon>
    </lineage>
</organism>
<feature type="region of interest" description="Disordered" evidence="1">
    <location>
        <begin position="1"/>
        <end position="46"/>
    </location>
</feature>
<evidence type="ECO:0000256" key="1">
    <source>
        <dbReference type="SAM" id="MobiDB-lite"/>
    </source>
</evidence>
<keyword evidence="2" id="KW-0812">Transmembrane</keyword>
<reference evidence="3 4" key="1">
    <citation type="submission" date="2024-03" db="EMBL/GenBank/DDBJ databases">
        <title>Novel Streptomyces species of biotechnological and ecological value are a feature of Machair soil.</title>
        <authorList>
            <person name="Prole J.R."/>
            <person name="Goodfellow M."/>
            <person name="Allenby N."/>
            <person name="Ward A.C."/>
        </authorList>
    </citation>
    <scope>NUCLEOTIDE SEQUENCE [LARGE SCALE GENOMIC DNA]</scope>
    <source>
        <strain evidence="3 4">MS1.HAVA.3</strain>
    </source>
</reference>